<evidence type="ECO:0000256" key="1">
    <source>
        <dbReference type="SAM" id="MobiDB-lite"/>
    </source>
</evidence>
<dbReference type="Proteomes" id="UP000611500">
    <property type="component" value="Unassembled WGS sequence"/>
</dbReference>
<dbReference type="AlphaFoldDB" id="A0A8J3H9V7"/>
<name>A0A8J3H9V7_9RHOB</name>
<organism evidence="2 3">
    <name type="scientific">Pseudodonghicola xiamenensis</name>
    <dbReference type="NCBI Taxonomy" id="337702"/>
    <lineage>
        <taxon>Bacteria</taxon>
        <taxon>Pseudomonadati</taxon>
        <taxon>Pseudomonadota</taxon>
        <taxon>Alphaproteobacteria</taxon>
        <taxon>Rhodobacterales</taxon>
        <taxon>Paracoccaceae</taxon>
        <taxon>Pseudodonghicola</taxon>
    </lineage>
</organism>
<reference evidence="2" key="2">
    <citation type="submission" date="2020-09" db="EMBL/GenBank/DDBJ databases">
        <authorList>
            <person name="Sun Q."/>
            <person name="Zhou Y."/>
        </authorList>
    </citation>
    <scope>NUCLEOTIDE SEQUENCE</scope>
    <source>
        <strain evidence="2">CGMCC 1.7081</strain>
    </source>
</reference>
<protein>
    <submittedName>
        <fullName evidence="2">DUF4177 domain-containing protein</fullName>
    </submittedName>
</protein>
<evidence type="ECO:0000313" key="3">
    <source>
        <dbReference type="Proteomes" id="UP000611500"/>
    </source>
</evidence>
<gene>
    <name evidence="2" type="ORF">GCM10010961_29700</name>
</gene>
<evidence type="ECO:0000313" key="2">
    <source>
        <dbReference type="EMBL" id="GHG95753.1"/>
    </source>
</evidence>
<dbReference type="EMBL" id="BNAP01000015">
    <property type="protein sequence ID" value="GHG95753.1"/>
    <property type="molecule type" value="Genomic_DNA"/>
</dbReference>
<sequence>MPRYEYKVLPAPAKGRKAKGLKSPESRFALAVETTLNEMGAEGWEYLRAELLPSDERSGLTGSTVNWRNVLVFRRPLEAATESFAPRRIETPEMPPVTEPQLRAGETPAPVAAPATDEDAQDAGLAASSDPAIGAALTTRARLAGVRRDED</sequence>
<comment type="caution">
    <text evidence="2">The sequence shown here is derived from an EMBL/GenBank/DDBJ whole genome shotgun (WGS) entry which is preliminary data.</text>
</comment>
<dbReference type="RefSeq" id="WP_229861795.1">
    <property type="nucleotide sequence ID" value="NZ_BNAP01000015.1"/>
</dbReference>
<feature type="region of interest" description="Disordered" evidence="1">
    <location>
        <begin position="82"/>
        <end position="128"/>
    </location>
</feature>
<reference evidence="2" key="1">
    <citation type="journal article" date="2014" name="Int. J. Syst. Evol. Microbiol.">
        <title>Complete genome sequence of Corynebacterium casei LMG S-19264T (=DSM 44701T), isolated from a smear-ripened cheese.</title>
        <authorList>
            <consortium name="US DOE Joint Genome Institute (JGI-PGF)"/>
            <person name="Walter F."/>
            <person name="Albersmeier A."/>
            <person name="Kalinowski J."/>
            <person name="Ruckert C."/>
        </authorList>
    </citation>
    <scope>NUCLEOTIDE SEQUENCE</scope>
    <source>
        <strain evidence="2">CGMCC 1.7081</strain>
    </source>
</reference>
<accession>A0A8J3H9V7</accession>
<keyword evidence="3" id="KW-1185">Reference proteome</keyword>
<proteinExistence type="predicted"/>